<dbReference type="GO" id="GO:0003677">
    <property type="term" value="F:DNA binding"/>
    <property type="evidence" value="ECO:0007669"/>
    <property type="project" value="UniProtKB-UniRule"/>
</dbReference>
<dbReference type="Pfam" id="PF02767">
    <property type="entry name" value="DNA_pol3_beta_2"/>
    <property type="match status" value="1"/>
</dbReference>
<feature type="domain" description="DNA polymerase III beta sliding clamp N-terminal" evidence="11">
    <location>
        <begin position="1"/>
        <end position="117"/>
    </location>
</feature>
<dbReference type="InterPro" id="IPR022635">
    <property type="entry name" value="DNA_polIII_beta_C"/>
</dbReference>
<organism evidence="14 16">
    <name type="scientific">Parvimonas micra</name>
    <dbReference type="NCBI Taxonomy" id="33033"/>
    <lineage>
        <taxon>Bacteria</taxon>
        <taxon>Bacillati</taxon>
        <taxon>Bacillota</taxon>
        <taxon>Tissierellia</taxon>
        <taxon>Tissierellales</taxon>
        <taxon>Peptoniphilaceae</taxon>
        <taxon>Parvimonas</taxon>
    </lineage>
</organism>
<keyword evidence="9" id="KW-0238">DNA-binding</keyword>
<accession>A0A0B4S017</accession>
<dbReference type="OrthoDB" id="8421503at2"/>
<evidence type="ECO:0000313" key="14">
    <source>
        <dbReference type="EMBL" id="AIZ35899.1"/>
    </source>
</evidence>
<evidence type="ECO:0000256" key="6">
    <source>
        <dbReference type="ARBA" id="ARBA00022695"/>
    </source>
</evidence>
<evidence type="ECO:0000259" key="12">
    <source>
        <dbReference type="Pfam" id="PF02767"/>
    </source>
</evidence>
<dbReference type="EMBL" id="CP009761">
    <property type="protein sequence ID" value="AIZ35899.1"/>
    <property type="molecule type" value="Genomic_DNA"/>
</dbReference>
<dbReference type="InterPro" id="IPR001001">
    <property type="entry name" value="DNA_polIII_beta"/>
</dbReference>
<evidence type="ECO:0000256" key="5">
    <source>
        <dbReference type="ARBA" id="ARBA00022679"/>
    </source>
</evidence>
<evidence type="ECO:0000256" key="10">
    <source>
        <dbReference type="PIRNR" id="PIRNR000804"/>
    </source>
</evidence>
<evidence type="ECO:0000256" key="8">
    <source>
        <dbReference type="ARBA" id="ARBA00022932"/>
    </source>
</evidence>
<feature type="domain" description="DNA polymerase III beta sliding clamp C-terminal" evidence="13">
    <location>
        <begin position="243"/>
        <end position="360"/>
    </location>
</feature>
<dbReference type="Proteomes" id="UP001210690">
    <property type="component" value="Chromosome"/>
</dbReference>
<evidence type="ECO:0000256" key="3">
    <source>
        <dbReference type="ARBA" id="ARBA00021035"/>
    </source>
</evidence>
<dbReference type="PANTHER" id="PTHR30478">
    <property type="entry name" value="DNA POLYMERASE III SUBUNIT BETA"/>
    <property type="match status" value="1"/>
</dbReference>
<dbReference type="STRING" id="33033.NW74_00165"/>
<dbReference type="GO" id="GO:0009360">
    <property type="term" value="C:DNA polymerase III complex"/>
    <property type="evidence" value="ECO:0007669"/>
    <property type="project" value="InterPro"/>
</dbReference>
<dbReference type="SUPFAM" id="SSF55979">
    <property type="entry name" value="DNA clamp"/>
    <property type="match status" value="3"/>
</dbReference>
<sequence>MEIKIMQNELLSLINISLRAISLKNNTSILEGILFIAKDNGLTLKSTDLELAIETTTECKVEKEGEVLLNASMISNIVRKLPNDEVYIKVDREKVFIQSENAKFNIIAMDIYSYPEFPTFENKVDFYVQENLLKVATKQTIFAAAIDDYRIVLNGVDVEIENKNVDFVALDGHRIAKRSFKIEEDIEKKVIIPPRALNEISKIVPEGSVVGVSLVKGSAIFTFENTIFSTRVIDGEYLNYKALFSYEHKTKVTVARRDLINAIERANIIYKAEKGDLVTFTIDDTSILVEGSSEIGDLKDIIDIKKEGDNLKIAFNSKYVLEGLKTIEQDFVEITFNGRAGACIIKPEDENIDYTYLVLPVLLQDSQY</sequence>
<comment type="subunit">
    <text evidence="10">Forms a ring-shaped head-to-tail homodimer around DNA.</text>
</comment>
<keyword evidence="5 10" id="KW-0808">Transferase</keyword>
<comment type="similarity">
    <text evidence="2 10">Belongs to the beta sliding clamp family.</text>
</comment>
<dbReference type="AlphaFoldDB" id="A0A0B4S017"/>
<evidence type="ECO:0000313" key="16">
    <source>
        <dbReference type="Proteomes" id="UP000031386"/>
    </source>
</evidence>
<evidence type="ECO:0000256" key="9">
    <source>
        <dbReference type="ARBA" id="ARBA00023125"/>
    </source>
</evidence>
<keyword evidence="16" id="KW-1185">Reference proteome</keyword>
<dbReference type="PANTHER" id="PTHR30478:SF0">
    <property type="entry name" value="BETA SLIDING CLAMP"/>
    <property type="match status" value="1"/>
</dbReference>
<reference evidence="15" key="2">
    <citation type="submission" date="2022-07" db="EMBL/GenBank/DDBJ databases">
        <title>Parvimonas micra travels from the subgingival sulcus of the human oral cavity to the colorectal adenocarcinoma.</title>
        <authorList>
            <person name="Conde-Perez K."/>
            <person name="Buetas E."/>
            <person name="Aja-Macaya P."/>
            <person name="Martin-De Arribas E."/>
            <person name="Iglesias-Corras I."/>
            <person name="Trigo-Tasende N."/>
            <person name="Nasser-Ali M."/>
            <person name="Estevez L.S."/>
            <person name="Rumbo-Feal S."/>
            <person name="Otero-Alen B."/>
            <person name="Noguera J.F."/>
            <person name="Concha A."/>
            <person name="Pardinas-Lopez S."/>
            <person name="Carda-Dieguez M."/>
            <person name="Gomez-Randulfe I."/>
            <person name="Martinez-Lago N."/>
            <person name="Ladra S."/>
            <person name="Aparicio L.A."/>
            <person name="Bou G."/>
            <person name="Mira A."/>
            <person name="Vallejo J.A."/>
            <person name="Poza M."/>
        </authorList>
    </citation>
    <scope>NUCLEOTIDE SEQUENCE</scope>
    <source>
        <strain evidence="15">PM102KC-G-1</strain>
    </source>
</reference>
<evidence type="ECO:0000256" key="4">
    <source>
        <dbReference type="ARBA" id="ARBA00022490"/>
    </source>
</evidence>
<evidence type="ECO:0000259" key="13">
    <source>
        <dbReference type="Pfam" id="PF02768"/>
    </source>
</evidence>
<evidence type="ECO:0000256" key="7">
    <source>
        <dbReference type="ARBA" id="ARBA00022705"/>
    </source>
</evidence>
<evidence type="ECO:0000256" key="2">
    <source>
        <dbReference type="ARBA" id="ARBA00010752"/>
    </source>
</evidence>
<gene>
    <name evidence="15" type="primary">dnaN</name>
    <name evidence="15" type="ORF">NM222_00010</name>
    <name evidence="14" type="ORF">NW74_00165</name>
</gene>
<dbReference type="Proteomes" id="UP000031386">
    <property type="component" value="Chromosome"/>
</dbReference>
<feature type="domain" description="DNA polymerase III beta sliding clamp central" evidence="12">
    <location>
        <begin position="128"/>
        <end position="237"/>
    </location>
</feature>
<dbReference type="NCBIfam" id="TIGR00663">
    <property type="entry name" value="dnan"/>
    <property type="match status" value="1"/>
</dbReference>
<dbReference type="Gene3D" id="3.10.150.10">
    <property type="entry name" value="DNA Polymerase III, subunit A, domain 2"/>
    <property type="match status" value="1"/>
</dbReference>
<dbReference type="GO" id="GO:0005737">
    <property type="term" value="C:cytoplasm"/>
    <property type="evidence" value="ECO:0007669"/>
    <property type="project" value="UniProtKB-SubCell"/>
</dbReference>
<dbReference type="SMART" id="SM00480">
    <property type="entry name" value="POL3Bc"/>
    <property type="match status" value="1"/>
</dbReference>
<protein>
    <recommendedName>
        <fullName evidence="3 10">Beta sliding clamp</fullName>
    </recommendedName>
</protein>
<dbReference type="PIRSF" id="PIRSF000804">
    <property type="entry name" value="DNA_pol_III_b"/>
    <property type="match status" value="1"/>
</dbReference>
<keyword evidence="6 10" id="KW-0548">Nucleotidyltransferase</keyword>
<dbReference type="Pfam" id="PF00712">
    <property type="entry name" value="DNA_pol3_beta"/>
    <property type="match status" value="1"/>
</dbReference>
<keyword evidence="7 10" id="KW-0235">DNA replication</keyword>
<comment type="subcellular location">
    <subcellularLocation>
        <location evidence="1 10">Cytoplasm</location>
    </subcellularLocation>
</comment>
<dbReference type="CDD" id="cd00140">
    <property type="entry name" value="beta_clamp"/>
    <property type="match status" value="1"/>
</dbReference>
<dbReference type="InterPro" id="IPR046938">
    <property type="entry name" value="DNA_clamp_sf"/>
</dbReference>
<evidence type="ECO:0000313" key="15">
    <source>
        <dbReference type="EMBL" id="WBB30894.1"/>
    </source>
</evidence>
<keyword evidence="4 10" id="KW-0963">Cytoplasm</keyword>
<dbReference type="GO" id="GO:0008408">
    <property type="term" value="F:3'-5' exonuclease activity"/>
    <property type="evidence" value="ECO:0007669"/>
    <property type="project" value="InterPro"/>
</dbReference>
<dbReference type="EMBL" id="CP101412">
    <property type="protein sequence ID" value="WBB30894.1"/>
    <property type="molecule type" value="Genomic_DNA"/>
</dbReference>
<proteinExistence type="inferred from homology"/>
<evidence type="ECO:0000256" key="1">
    <source>
        <dbReference type="ARBA" id="ARBA00004496"/>
    </source>
</evidence>
<dbReference type="InterPro" id="IPR022634">
    <property type="entry name" value="DNA_polIII_beta_N"/>
</dbReference>
<dbReference type="RefSeq" id="WP_041953172.1">
    <property type="nucleotide sequence ID" value="NZ_CAJPUJ010000120.1"/>
</dbReference>
<name>A0A0B4S017_9FIRM</name>
<dbReference type="GO" id="GO:0006271">
    <property type="term" value="P:DNA strand elongation involved in DNA replication"/>
    <property type="evidence" value="ECO:0007669"/>
    <property type="project" value="TreeGrafter"/>
</dbReference>
<dbReference type="KEGG" id="pmic:NW74_00165"/>
<dbReference type="Pfam" id="PF02768">
    <property type="entry name" value="DNA_pol3_beta_3"/>
    <property type="match status" value="1"/>
</dbReference>
<dbReference type="Gene3D" id="3.70.10.10">
    <property type="match status" value="1"/>
</dbReference>
<keyword evidence="8 10" id="KW-0239">DNA-directed DNA polymerase</keyword>
<dbReference type="GO" id="GO:0003887">
    <property type="term" value="F:DNA-directed DNA polymerase activity"/>
    <property type="evidence" value="ECO:0007669"/>
    <property type="project" value="UniProtKB-UniRule"/>
</dbReference>
<dbReference type="InterPro" id="IPR022637">
    <property type="entry name" value="DNA_polIII_beta_cen"/>
</dbReference>
<comment type="function">
    <text evidence="10">Confers DNA tethering and processivity to DNA polymerases and other proteins. Acts as a clamp, forming a ring around DNA (a reaction catalyzed by the clamp-loading complex) which diffuses in an ATP-independent manner freely and bidirectionally along dsDNA. Initially characterized for its ability to contact the catalytic subunit of DNA polymerase III (Pol III), a complex, multichain enzyme responsible for most of the replicative synthesis in bacteria; Pol III exhibits 3'-5' exonuclease proofreading activity. The beta chain is required for initiation of replication as well as for processivity of DNA replication.</text>
</comment>
<reference evidence="14 16" key="1">
    <citation type="submission" date="2014-10" db="EMBL/GenBank/DDBJ databases">
        <title>Complete genome sequence of Parvimonas micra KCOM 1535 (= ChDC B708).</title>
        <authorList>
            <person name="Kook J.-K."/>
            <person name="Park S.-N."/>
            <person name="Lim Y.K."/>
            <person name="Roh H."/>
        </authorList>
    </citation>
    <scope>NUCLEOTIDE SEQUENCE [LARGE SCALE GENOMIC DNA]</scope>
    <source>
        <strain evidence="14">KCOM 1535</strain>
        <strain evidence="16">KCOM 1535 / ChDC B708</strain>
    </source>
</reference>
<evidence type="ECO:0000259" key="11">
    <source>
        <dbReference type="Pfam" id="PF00712"/>
    </source>
</evidence>